<keyword evidence="5" id="KW-0975">Bacterial flagellum</keyword>
<dbReference type="InterPro" id="IPR013384">
    <property type="entry name" value="Flagell_FlgL"/>
</dbReference>
<feature type="coiled-coil region" evidence="6">
    <location>
        <begin position="52"/>
        <end position="86"/>
    </location>
</feature>
<dbReference type="NCBIfam" id="TIGR02550">
    <property type="entry name" value="flagell_flgL"/>
    <property type="match status" value="1"/>
</dbReference>
<evidence type="ECO:0000256" key="2">
    <source>
        <dbReference type="ARBA" id="ARBA00004613"/>
    </source>
</evidence>
<evidence type="ECO:0000256" key="1">
    <source>
        <dbReference type="ARBA" id="ARBA00004365"/>
    </source>
</evidence>
<organism evidence="8 9">
    <name type="scientific">Ferrimonas pelagia</name>
    <dbReference type="NCBI Taxonomy" id="1177826"/>
    <lineage>
        <taxon>Bacteria</taxon>
        <taxon>Pseudomonadati</taxon>
        <taxon>Pseudomonadota</taxon>
        <taxon>Gammaproteobacteria</taxon>
        <taxon>Alteromonadales</taxon>
        <taxon>Ferrimonadaceae</taxon>
        <taxon>Ferrimonas</taxon>
    </lineage>
</organism>
<keyword evidence="8" id="KW-0282">Flagellum</keyword>
<keyword evidence="8" id="KW-0969">Cilium</keyword>
<dbReference type="InterPro" id="IPR001492">
    <property type="entry name" value="Flagellin"/>
</dbReference>
<feature type="domain" description="Flagellin N-terminal" evidence="7">
    <location>
        <begin position="3"/>
        <end position="141"/>
    </location>
</feature>
<keyword evidence="8" id="KW-0966">Cell projection</keyword>
<protein>
    <submittedName>
        <fullName evidence="8">Flagellar hook-associated protein FlgL</fullName>
    </submittedName>
</protein>
<sequence length="402" mass="43685">MRISTNQFYNLNTRNLTGLQSDTNKTLIELSSGKRVNTAKDDPVGAIMIENLNQQNHQLGQYKANINLANNRLSQQEARLAEYEKLQMSSRDKLLQGNDGALSESDRTALALDIREEMEAVLALANNQDESGNYLFAGFQTGTKPFVPDANGNITFIGDDGRRTASIADGISVNVSESGDRLFMKSPNGSGDYRADYANATMTEKFFVESAQITDPDGHSAGPMNIRFVDDGSGNVNVTVLDGNGGVLQPPVPFDPSVPLQFNGMSLEMTGEPAIGDSVRIDAQAEVDIFSTLQRAAELLEQPEGINAPHAQAEYAQLIDDMGAAQIHASVVRAETGNTLRSLDTFRDQHENMELVSSSAKATLEDLDYAKAITQFEKQSLALNTVSQTFGKVNSLSLFNYI</sequence>
<dbReference type="PANTHER" id="PTHR42792:SF1">
    <property type="entry name" value="FLAGELLAR HOOK-ASSOCIATED PROTEIN 3"/>
    <property type="match status" value="1"/>
</dbReference>
<keyword evidence="4" id="KW-0964">Secreted</keyword>
<accession>A0ABP9EYY9</accession>
<evidence type="ECO:0000256" key="6">
    <source>
        <dbReference type="SAM" id="Coils"/>
    </source>
</evidence>
<evidence type="ECO:0000256" key="5">
    <source>
        <dbReference type="ARBA" id="ARBA00023143"/>
    </source>
</evidence>
<evidence type="ECO:0000313" key="9">
    <source>
        <dbReference type="Proteomes" id="UP001499988"/>
    </source>
</evidence>
<keyword evidence="9" id="KW-1185">Reference proteome</keyword>
<evidence type="ECO:0000313" key="8">
    <source>
        <dbReference type="EMBL" id="GAA4890525.1"/>
    </source>
</evidence>
<evidence type="ECO:0000259" key="7">
    <source>
        <dbReference type="Pfam" id="PF00669"/>
    </source>
</evidence>
<dbReference type="EMBL" id="BAABJZ010000083">
    <property type="protein sequence ID" value="GAA4890525.1"/>
    <property type="molecule type" value="Genomic_DNA"/>
</dbReference>
<comment type="similarity">
    <text evidence="3">Belongs to the bacterial flagellin family.</text>
</comment>
<dbReference type="Proteomes" id="UP001499988">
    <property type="component" value="Unassembled WGS sequence"/>
</dbReference>
<reference evidence="9" key="1">
    <citation type="journal article" date="2019" name="Int. J. Syst. Evol. Microbiol.">
        <title>The Global Catalogue of Microorganisms (GCM) 10K type strain sequencing project: providing services to taxonomists for standard genome sequencing and annotation.</title>
        <authorList>
            <consortium name="The Broad Institute Genomics Platform"/>
            <consortium name="The Broad Institute Genome Sequencing Center for Infectious Disease"/>
            <person name="Wu L."/>
            <person name="Ma J."/>
        </authorList>
    </citation>
    <scope>NUCLEOTIDE SEQUENCE [LARGE SCALE GENOMIC DNA]</scope>
    <source>
        <strain evidence="9">JCM 18401</strain>
    </source>
</reference>
<gene>
    <name evidence="8" type="primary">flgL_2</name>
    <name evidence="8" type="ORF">GCM10023333_24730</name>
</gene>
<dbReference type="Pfam" id="PF00669">
    <property type="entry name" value="Flagellin_N"/>
    <property type="match status" value="1"/>
</dbReference>
<comment type="caution">
    <text evidence="8">The sequence shown here is derived from an EMBL/GenBank/DDBJ whole genome shotgun (WGS) entry which is preliminary data.</text>
</comment>
<evidence type="ECO:0000256" key="3">
    <source>
        <dbReference type="ARBA" id="ARBA00005709"/>
    </source>
</evidence>
<comment type="subcellular location">
    <subcellularLocation>
        <location evidence="1">Bacterial flagellum</location>
    </subcellularLocation>
    <subcellularLocation>
        <location evidence="2">Secreted</location>
    </subcellularLocation>
</comment>
<name>A0ABP9EYY9_9GAMM</name>
<dbReference type="PANTHER" id="PTHR42792">
    <property type="entry name" value="FLAGELLIN"/>
    <property type="match status" value="1"/>
</dbReference>
<dbReference type="RefSeq" id="WP_345335713.1">
    <property type="nucleotide sequence ID" value="NZ_BAABJZ010000083.1"/>
</dbReference>
<dbReference type="InterPro" id="IPR001029">
    <property type="entry name" value="Flagellin_N"/>
</dbReference>
<dbReference type="SUPFAM" id="SSF64518">
    <property type="entry name" value="Phase 1 flagellin"/>
    <property type="match status" value="1"/>
</dbReference>
<proteinExistence type="inferred from homology"/>
<evidence type="ECO:0000256" key="4">
    <source>
        <dbReference type="ARBA" id="ARBA00022525"/>
    </source>
</evidence>
<dbReference type="Gene3D" id="1.20.1330.10">
    <property type="entry name" value="f41 fragment of flagellin, N-terminal domain"/>
    <property type="match status" value="2"/>
</dbReference>
<keyword evidence="6" id="KW-0175">Coiled coil</keyword>